<organism evidence="2 3">
    <name type="scientific">Jiulongibacter sediminis</name>
    <dbReference type="NCBI Taxonomy" id="1605367"/>
    <lineage>
        <taxon>Bacteria</taxon>
        <taxon>Pseudomonadati</taxon>
        <taxon>Bacteroidota</taxon>
        <taxon>Cytophagia</taxon>
        <taxon>Cytophagales</taxon>
        <taxon>Leadbetterellaceae</taxon>
        <taxon>Jiulongibacter</taxon>
    </lineage>
</organism>
<keyword evidence="3" id="KW-1185">Reference proteome</keyword>
<dbReference type="RefSeq" id="WP_055145773.1">
    <property type="nucleotide sequence ID" value="NZ_JXSZ01000006.1"/>
</dbReference>
<evidence type="ECO:0000313" key="3">
    <source>
        <dbReference type="Proteomes" id="UP000050454"/>
    </source>
</evidence>
<comment type="caution">
    <text evidence="2">The sequence shown here is derived from an EMBL/GenBank/DDBJ whole genome shotgun (WGS) entry which is preliminary data.</text>
</comment>
<dbReference type="Proteomes" id="UP000050454">
    <property type="component" value="Unassembled WGS sequence"/>
</dbReference>
<dbReference type="AlphaFoldDB" id="A0A0P7BUD8"/>
<keyword evidence="1" id="KW-1277">Toxin-antitoxin system</keyword>
<evidence type="ECO:0008006" key="4">
    <source>
        <dbReference type="Google" id="ProtNLM"/>
    </source>
</evidence>
<gene>
    <name evidence="2" type="ORF">AFM12_06885</name>
</gene>
<dbReference type="Gene3D" id="3.30.2310.20">
    <property type="entry name" value="RelE-like"/>
    <property type="match status" value="1"/>
</dbReference>
<dbReference type="InterPro" id="IPR007712">
    <property type="entry name" value="RelE/ParE_toxin"/>
</dbReference>
<protein>
    <recommendedName>
        <fullName evidence="4">Plasmid stabilization protein</fullName>
    </recommendedName>
</protein>
<evidence type="ECO:0000313" key="2">
    <source>
        <dbReference type="EMBL" id="KPM48365.1"/>
    </source>
</evidence>
<dbReference type="InterPro" id="IPR035093">
    <property type="entry name" value="RelE/ParE_toxin_dom_sf"/>
</dbReference>
<dbReference type="Pfam" id="PF05016">
    <property type="entry name" value="ParE_toxin"/>
    <property type="match status" value="1"/>
</dbReference>
<accession>A0A0P7BUD8</accession>
<dbReference type="OrthoDB" id="595476at2"/>
<dbReference type="EMBL" id="LGTQ01000006">
    <property type="protein sequence ID" value="KPM48365.1"/>
    <property type="molecule type" value="Genomic_DNA"/>
</dbReference>
<name>A0A0P7BUD8_9BACT</name>
<evidence type="ECO:0000256" key="1">
    <source>
        <dbReference type="ARBA" id="ARBA00022649"/>
    </source>
</evidence>
<sequence>MSYTVFYHEDVQNDIQDAVDWYDSIDKKLTDSLLEEIYNAIKRISENPQFYETKYRNVIRVRLLERFDYGLHFVLRENAKEVFVLAFLHGKQSRKRVVKRFI</sequence>
<reference evidence="2 3" key="1">
    <citation type="submission" date="2015-07" db="EMBL/GenBank/DDBJ databases">
        <title>The draft genome sequence of Leadbetterella sp. JN14-9.</title>
        <authorList>
            <person name="Liu Y."/>
            <person name="Du J."/>
            <person name="Shao Z."/>
        </authorList>
    </citation>
    <scope>NUCLEOTIDE SEQUENCE [LARGE SCALE GENOMIC DNA]</scope>
    <source>
        <strain evidence="2 3">JN14-9</strain>
    </source>
</reference>
<proteinExistence type="predicted"/>